<proteinExistence type="predicted"/>
<evidence type="ECO:0000313" key="1">
    <source>
        <dbReference type="EMBL" id="KKU89368.1"/>
    </source>
</evidence>
<dbReference type="Proteomes" id="UP000033882">
    <property type="component" value="Unassembled WGS sequence"/>
</dbReference>
<evidence type="ECO:0000313" key="2">
    <source>
        <dbReference type="Proteomes" id="UP000033882"/>
    </source>
</evidence>
<sequence>MRIPVFLYKKDHSQVGSGVYEMIACFCALGVHIPFSYYAHAGDHDLESVGEPITCDGSCKDNPGSFKDFSQKRDFHDYEVKRIIEAATSFSSRMRSRASA</sequence>
<organism evidence="1 2">
    <name type="scientific">Candidatus Wolfebacteria bacterium GW2011_GWA2_47_9b</name>
    <dbReference type="NCBI Taxonomy" id="1619005"/>
    <lineage>
        <taxon>Bacteria</taxon>
        <taxon>Candidatus Wolfeibacteriota</taxon>
    </lineage>
</organism>
<accession>A0A0G1WGB0</accession>
<dbReference type="EMBL" id="LCPB01000015">
    <property type="protein sequence ID" value="KKU89368.1"/>
    <property type="molecule type" value="Genomic_DNA"/>
</dbReference>
<dbReference type="AlphaFoldDB" id="A0A0G1WGB0"/>
<protein>
    <submittedName>
        <fullName evidence="1">Uncharacterized protein</fullName>
    </submittedName>
</protein>
<gene>
    <name evidence="1" type="ORF">UY19_C0015G0008</name>
</gene>
<comment type="caution">
    <text evidence="1">The sequence shown here is derived from an EMBL/GenBank/DDBJ whole genome shotgun (WGS) entry which is preliminary data.</text>
</comment>
<reference evidence="1 2" key="1">
    <citation type="journal article" date="2015" name="Nature">
        <title>rRNA introns, odd ribosomes, and small enigmatic genomes across a large radiation of phyla.</title>
        <authorList>
            <person name="Brown C.T."/>
            <person name="Hug L.A."/>
            <person name="Thomas B.C."/>
            <person name="Sharon I."/>
            <person name="Castelle C.J."/>
            <person name="Singh A."/>
            <person name="Wilkins M.J."/>
            <person name="Williams K.H."/>
            <person name="Banfield J.F."/>
        </authorList>
    </citation>
    <scope>NUCLEOTIDE SEQUENCE [LARGE SCALE GENOMIC DNA]</scope>
</reference>
<name>A0A0G1WGB0_9BACT</name>